<dbReference type="EMBL" id="CP003364">
    <property type="protein sequence ID" value="AGA31297.1"/>
    <property type="molecule type" value="Genomic_DNA"/>
</dbReference>
<evidence type="ECO:0000256" key="1">
    <source>
        <dbReference type="SAM" id="Phobius"/>
    </source>
</evidence>
<sequence length="147" mass="16870">MDTCQEPRSRCATRLDPGLSWYQDFPCGRKATTRHNGRPMCRGCRSEALRAEAWHRRATEGGVLGRLVNAAPNIVIWGFFLVSGIVCRDLLWEFLHSERGQLYGWFAFVAVVWGTIGAADHWLVQTWRRRRKGEKDNGDDEQPIPLE</sequence>
<keyword evidence="1" id="KW-0472">Membrane</keyword>
<reference evidence="2 3" key="1">
    <citation type="submission" date="2012-02" db="EMBL/GenBank/DDBJ databases">
        <title>Complete sequence of chromosome of Singulisphaera acidiphila DSM 18658.</title>
        <authorList>
            <consortium name="US DOE Joint Genome Institute (JGI-PGF)"/>
            <person name="Lucas S."/>
            <person name="Copeland A."/>
            <person name="Lapidus A."/>
            <person name="Glavina del Rio T."/>
            <person name="Dalin E."/>
            <person name="Tice H."/>
            <person name="Bruce D."/>
            <person name="Goodwin L."/>
            <person name="Pitluck S."/>
            <person name="Peters L."/>
            <person name="Ovchinnikova G."/>
            <person name="Chertkov O."/>
            <person name="Kyrpides N."/>
            <person name="Mavromatis K."/>
            <person name="Ivanova N."/>
            <person name="Brettin T."/>
            <person name="Detter J.C."/>
            <person name="Han C."/>
            <person name="Larimer F."/>
            <person name="Land M."/>
            <person name="Hauser L."/>
            <person name="Markowitz V."/>
            <person name="Cheng J.-F."/>
            <person name="Hugenholtz P."/>
            <person name="Woyke T."/>
            <person name="Wu D."/>
            <person name="Tindall B."/>
            <person name="Pomrenke H."/>
            <person name="Brambilla E."/>
            <person name="Klenk H.-P."/>
            <person name="Eisen J.A."/>
        </authorList>
    </citation>
    <scope>NUCLEOTIDE SEQUENCE [LARGE SCALE GENOMIC DNA]</scope>
    <source>
        <strain evidence="3">ATCC BAA-1392 / DSM 18658 / VKM B-2454 / MOB10</strain>
    </source>
</reference>
<proteinExistence type="predicted"/>
<gene>
    <name evidence="2" type="ordered locus">Sinac_7253</name>
</gene>
<name>L0DPW3_SINAD</name>
<dbReference type="Proteomes" id="UP000010798">
    <property type="component" value="Chromosome"/>
</dbReference>
<keyword evidence="3" id="KW-1185">Reference proteome</keyword>
<dbReference type="KEGG" id="saci:Sinac_7253"/>
<dbReference type="HOGENOM" id="CLU_1766789_0_0_0"/>
<keyword evidence="1" id="KW-1133">Transmembrane helix</keyword>
<dbReference type="AlphaFoldDB" id="L0DPW3"/>
<feature type="transmembrane region" description="Helical" evidence="1">
    <location>
        <begin position="103"/>
        <end position="124"/>
    </location>
</feature>
<evidence type="ECO:0000313" key="3">
    <source>
        <dbReference type="Proteomes" id="UP000010798"/>
    </source>
</evidence>
<keyword evidence="1" id="KW-0812">Transmembrane</keyword>
<evidence type="ECO:0000313" key="2">
    <source>
        <dbReference type="EMBL" id="AGA31297.1"/>
    </source>
</evidence>
<feature type="transmembrane region" description="Helical" evidence="1">
    <location>
        <begin position="74"/>
        <end position="91"/>
    </location>
</feature>
<organism evidence="2 3">
    <name type="scientific">Singulisphaera acidiphila (strain ATCC BAA-1392 / DSM 18658 / VKM B-2454 / MOB10)</name>
    <dbReference type="NCBI Taxonomy" id="886293"/>
    <lineage>
        <taxon>Bacteria</taxon>
        <taxon>Pseudomonadati</taxon>
        <taxon>Planctomycetota</taxon>
        <taxon>Planctomycetia</taxon>
        <taxon>Isosphaerales</taxon>
        <taxon>Isosphaeraceae</taxon>
        <taxon>Singulisphaera</taxon>
    </lineage>
</organism>
<protein>
    <submittedName>
        <fullName evidence="2">Uncharacterized protein</fullName>
    </submittedName>
</protein>
<accession>L0DPW3</accession>